<protein>
    <submittedName>
        <fullName evidence="1">Uncharacterized protein</fullName>
    </submittedName>
</protein>
<dbReference type="RefSeq" id="XP_024575767.1">
    <property type="nucleotide sequence ID" value="XM_024724941.1"/>
</dbReference>
<accession>A0A0P1AEB7</accession>
<dbReference type="EMBL" id="CCYD01000428">
    <property type="protein sequence ID" value="CEG39398.1"/>
    <property type="molecule type" value="Genomic_DNA"/>
</dbReference>
<reference evidence="2" key="1">
    <citation type="submission" date="2014-09" db="EMBL/GenBank/DDBJ databases">
        <authorList>
            <person name="Sharma Rahul"/>
            <person name="Thines Marco"/>
        </authorList>
    </citation>
    <scope>NUCLEOTIDE SEQUENCE [LARGE SCALE GENOMIC DNA]</scope>
</reference>
<keyword evidence="2" id="KW-1185">Reference proteome</keyword>
<dbReference type="GeneID" id="36404704"/>
<dbReference type="AlphaFoldDB" id="A0A0P1AEB7"/>
<name>A0A0P1AEB7_PLAHL</name>
<sequence>MKSRSKVNKVRCHELELSELFAGLFKTEAYKANAVLISDGVLHSPKNSVYLSPGFHAVATSQSLVL</sequence>
<evidence type="ECO:0000313" key="1">
    <source>
        <dbReference type="EMBL" id="CEG39398.1"/>
    </source>
</evidence>
<dbReference type="Proteomes" id="UP000054928">
    <property type="component" value="Unassembled WGS sequence"/>
</dbReference>
<evidence type="ECO:0000313" key="2">
    <source>
        <dbReference type="Proteomes" id="UP000054928"/>
    </source>
</evidence>
<organism evidence="1 2">
    <name type="scientific">Plasmopara halstedii</name>
    <name type="common">Downy mildew of sunflower</name>
    <dbReference type="NCBI Taxonomy" id="4781"/>
    <lineage>
        <taxon>Eukaryota</taxon>
        <taxon>Sar</taxon>
        <taxon>Stramenopiles</taxon>
        <taxon>Oomycota</taxon>
        <taxon>Peronosporomycetes</taxon>
        <taxon>Peronosporales</taxon>
        <taxon>Peronosporaceae</taxon>
        <taxon>Plasmopara</taxon>
    </lineage>
</organism>
<proteinExistence type="predicted"/>